<feature type="compositionally biased region" description="Polar residues" evidence="10">
    <location>
        <begin position="978"/>
        <end position="989"/>
    </location>
</feature>
<comment type="caution">
    <text evidence="12">The sequence shown here is derived from an EMBL/GenBank/DDBJ whole genome shotgun (WGS) entry which is preliminary data.</text>
</comment>
<dbReference type="PANTHER" id="PTHR10071">
    <property type="entry name" value="TRANSCRIPTION FACTOR GATA FAMILY MEMBER"/>
    <property type="match status" value="1"/>
</dbReference>
<gene>
    <name evidence="12" type="ORF">B0T11DRAFT_104795</name>
</gene>
<keyword evidence="8" id="KW-0539">Nucleus</keyword>
<keyword evidence="4" id="KW-0862">Zinc</keyword>
<dbReference type="Proteomes" id="UP000813385">
    <property type="component" value="Unassembled WGS sequence"/>
</dbReference>
<evidence type="ECO:0000313" key="12">
    <source>
        <dbReference type="EMBL" id="KAH7358500.1"/>
    </source>
</evidence>
<dbReference type="FunFam" id="3.30.50.10:FF:000007">
    <property type="entry name" value="Nitrogen regulatory AreA, N-terminal"/>
    <property type="match status" value="1"/>
</dbReference>
<keyword evidence="2" id="KW-0479">Metal-binding</keyword>
<feature type="region of interest" description="Disordered" evidence="10">
    <location>
        <begin position="866"/>
        <end position="902"/>
    </location>
</feature>
<feature type="compositionally biased region" description="Low complexity" evidence="10">
    <location>
        <begin position="41"/>
        <end position="52"/>
    </location>
</feature>
<feature type="domain" description="GATA-type" evidence="11">
    <location>
        <begin position="765"/>
        <end position="818"/>
    </location>
</feature>
<keyword evidence="6" id="KW-0534">Nitrate assimilation</keyword>
<evidence type="ECO:0000256" key="7">
    <source>
        <dbReference type="ARBA" id="ARBA00023163"/>
    </source>
</evidence>
<feature type="region of interest" description="Disordered" evidence="10">
    <location>
        <begin position="612"/>
        <end position="769"/>
    </location>
</feature>
<feature type="region of interest" description="Disordered" evidence="10">
    <location>
        <begin position="1"/>
        <end position="105"/>
    </location>
</feature>
<dbReference type="PROSITE" id="PS00344">
    <property type="entry name" value="GATA_ZN_FINGER_1"/>
    <property type="match status" value="1"/>
</dbReference>
<feature type="compositionally biased region" description="Low complexity" evidence="10">
    <location>
        <begin position="325"/>
        <end position="337"/>
    </location>
</feature>
<dbReference type="GO" id="GO:0042128">
    <property type="term" value="P:nitrate assimilation"/>
    <property type="evidence" value="ECO:0007669"/>
    <property type="project" value="UniProtKB-KW"/>
</dbReference>
<evidence type="ECO:0000256" key="6">
    <source>
        <dbReference type="ARBA" id="ARBA00023063"/>
    </source>
</evidence>
<evidence type="ECO:0000256" key="10">
    <source>
        <dbReference type="SAM" id="MobiDB-lite"/>
    </source>
</evidence>
<dbReference type="PROSITE" id="PS50114">
    <property type="entry name" value="GATA_ZN_FINGER_2"/>
    <property type="match status" value="1"/>
</dbReference>
<keyword evidence="3 9" id="KW-0863">Zinc-finger</keyword>
<feature type="compositionally biased region" description="Low complexity" evidence="10">
    <location>
        <begin position="890"/>
        <end position="902"/>
    </location>
</feature>
<dbReference type="GO" id="GO:0005634">
    <property type="term" value="C:nucleus"/>
    <property type="evidence" value="ECO:0007669"/>
    <property type="project" value="UniProtKB-SubCell"/>
</dbReference>
<feature type="compositionally biased region" description="Polar residues" evidence="10">
    <location>
        <begin position="749"/>
        <end position="768"/>
    </location>
</feature>
<dbReference type="SMART" id="SM00401">
    <property type="entry name" value="ZnF_GATA"/>
    <property type="match status" value="1"/>
</dbReference>
<dbReference type="AlphaFoldDB" id="A0A8K0TH64"/>
<keyword evidence="7" id="KW-0804">Transcription</keyword>
<dbReference type="PRINTS" id="PR00619">
    <property type="entry name" value="GATAZNFINGER"/>
</dbReference>
<dbReference type="EMBL" id="JAGPXD010000004">
    <property type="protein sequence ID" value="KAH7358500.1"/>
    <property type="molecule type" value="Genomic_DNA"/>
</dbReference>
<keyword evidence="13" id="KW-1185">Reference proteome</keyword>
<feature type="compositionally biased region" description="Basic and acidic residues" evidence="10">
    <location>
        <begin position="23"/>
        <end position="38"/>
    </location>
</feature>
<evidence type="ECO:0000256" key="1">
    <source>
        <dbReference type="ARBA" id="ARBA00004123"/>
    </source>
</evidence>
<dbReference type="InterPro" id="IPR039355">
    <property type="entry name" value="Transcription_factor_GATA"/>
</dbReference>
<dbReference type="SUPFAM" id="SSF57716">
    <property type="entry name" value="Glucocorticoid receptor-like (DNA-binding domain)"/>
    <property type="match status" value="1"/>
</dbReference>
<keyword evidence="5" id="KW-0805">Transcription regulation</keyword>
<accession>A0A8K0TH64</accession>
<dbReference type="PANTHER" id="PTHR10071:SF281">
    <property type="entry name" value="BOX A-BINDING FACTOR-RELATED"/>
    <property type="match status" value="1"/>
</dbReference>
<dbReference type="OrthoDB" id="515401at2759"/>
<feature type="compositionally biased region" description="Polar residues" evidence="10">
    <location>
        <begin position="613"/>
        <end position="628"/>
    </location>
</feature>
<dbReference type="InterPro" id="IPR000679">
    <property type="entry name" value="Znf_GATA"/>
</dbReference>
<dbReference type="CDD" id="cd00202">
    <property type="entry name" value="ZnF_GATA"/>
    <property type="match status" value="1"/>
</dbReference>
<dbReference type="GO" id="GO:0008270">
    <property type="term" value="F:zinc ion binding"/>
    <property type="evidence" value="ECO:0007669"/>
    <property type="project" value="UniProtKB-KW"/>
</dbReference>
<sequence length="1040" mass="111357">MAASTTTPIATSSPFTSMNPTSTEHDWRFPRRPIDHHQQHQQHYQNQNQNQNHSHHNHQQNHSIPNSRMQHPDRGSTHSSHASGAGRTNNRSSNNSNNTANHTMHDAAPTDLELDISAGARPPTAQEQFLNSSAFSRFGDLSMDADNQTEADMAKEDPLAAQVWKFFRKTKQNLPNQERMENLTWRMMALNLRKQRQQEEDARLARQRLEEEQQQALQQRQQQQLQQQQQQQQQMMMSSGSAAPTPRLNAPSGIAQLRKSSEQNYSQPEPMNLDDFIYADSLGTPVDYSSPQPLSKQMDESRSGLGSHPTLTSAIPIKSRRDEAAQAQQQDQFVPQSVPFPPQHQQKTRDEFNYLPRHTRKTSIDERRNRKRPANFSPHVPAVNSTSNDIANNLHADSELHEYSLDQANQAGMTHPQQQQGGVPFPLEGFHLDGDPIITSAGPFQQNFNFSPGTSPMMSHGPFSSAFNASSIPSSSLNAADFYSPPGSAYQSAVSTPHPIPDNDSFYFGSMDIRTQRQQGFRPGPQNMAGQMNGQYMYGQTNGNPMFPVSATAPEPASAFAQANAFGHIDPSQVFQGDQNTRSPGVSLPHDNMFSFGGDSDEEEGAFADRNLPMSQDFSPAADDTNTLGWDPSLPGQYSTQAARYPGGPPRKQVTIGGATTDYVDANGEWDAGPLNRSQSQSFKQAAERRGGKVPRNASTPATHLARNGNPFDRMAAQSVPNSPPDGPGTRSGYSSVAPSRPASPSASKHGSSTNLQGQGNQAESSAPTTCTNCFTQTTPLWRRNPEGQPLCNACGLFLKLHGVVRPLSLKTDVIKKRNRGSGASLPVGASTRGKKGGNSAAPSRKNSTLAISAVPSAVQVTTPPAAVRAGSANEGESPASGPASGGNTAGSTPTTFSGSSSVGAVGGKGVIAIAAAPPKSTPGPGAASLPRSAGASSKRQRRNSHSKGAAAQESTSNMEVDSPESSIGSNDAAKSIGMTSAPTPSSMGLANGFGMTQRPMMGQSGMMGVPGISGQTGQMMSPGGPASGPQEWEWLTMSL</sequence>
<evidence type="ECO:0000256" key="2">
    <source>
        <dbReference type="ARBA" id="ARBA00022723"/>
    </source>
</evidence>
<proteinExistence type="predicted"/>
<dbReference type="Pfam" id="PF08550">
    <property type="entry name" value="GATA_AreA"/>
    <property type="match status" value="1"/>
</dbReference>
<reference evidence="12" key="1">
    <citation type="journal article" date="2021" name="Nat. Commun.">
        <title>Genetic determinants of endophytism in the Arabidopsis root mycobiome.</title>
        <authorList>
            <person name="Mesny F."/>
            <person name="Miyauchi S."/>
            <person name="Thiergart T."/>
            <person name="Pickel B."/>
            <person name="Atanasova L."/>
            <person name="Karlsson M."/>
            <person name="Huettel B."/>
            <person name="Barry K.W."/>
            <person name="Haridas S."/>
            <person name="Chen C."/>
            <person name="Bauer D."/>
            <person name="Andreopoulos W."/>
            <person name="Pangilinan J."/>
            <person name="LaButti K."/>
            <person name="Riley R."/>
            <person name="Lipzen A."/>
            <person name="Clum A."/>
            <person name="Drula E."/>
            <person name="Henrissat B."/>
            <person name="Kohler A."/>
            <person name="Grigoriev I.V."/>
            <person name="Martin F.M."/>
            <person name="Hacquard S."/>
        </authorList>
    </citation>
    <scope>NUCLEOTIDE SEQUENCE</scope>
    <source>
        <strain evidence="12">MPI-CAGE-AT-0016</strain>
    </source>
</reference>
<feature type="region of interest" description="Disordered" evidence="10">
    <location>
        <begin position="360"/>
        <end position="386"/>
    </location>
</feature>
<comment type="subcellular location">
    <subcellularLocation>
        <location evidence="1">Nucleus</location>
    </subcellularLocation>
</comment>
<name>A0A8K0TH64_9PEZI</name>
<feature type="compositionally biased region" description="Low complexity" evidence="10">
    <location>
        <begin position="220"/>
        <end position="234"/>
    </location>
</feature>
<protein>
    <submittedName>
        <fullName evidence="12">Nitrogen regulatory protein area</fullName>
    </submittedName>
</protein>
<dbReference type="GO" id="GO:0045944">
    <property type="term" value="P:positive regulation of transcription by RNA polymerase II"/>
    <property type="evidence" value="ECO:0007669"/>
    <property type="project" value="TreeGrafter"/>
</dbReference>
<feature type="compositionally biased region" description="Polar residues" evidence="10">
    <location>
        <begin position="953"/>
        <end position="970"/>
    </location>
</feature>
<evidence type="ECO:0000256" key="4">
    <source>
        <dbReference type="ARBA" id="ARBA00022833"/>
    </source>
</evidence>
<dbReference type="Pfam" id="PF00320">
    <property type="entry name" value="GATA"/>
    <property type="match status" value="1"/>
</dbReference>
<dbReference type="GO" id="GO:0000978">
    <property type="term" value="F:RNA polymerase II cis-regulatory region sequence-specific DNA binding"/>
    <property type="evidence" value="ECO:0007669"/>
    <property type="project" value="TreeGrafter"/>
</dbReference>
<feature type="compositionally biased region" description="Low complexity" evidence="10">
    <location>
        <begin position="77"/>
        <end position="101"/>
    </location>
</feature>
<evidence type="ECO:0000256" key="8">
    <source>
        <dbReference type="ARBA" id="ARBA00023242"/>
    </source>
</evidence>
<evidence type="ECO:0000313" key="13">
    <source>
        <dbReference type="Proteomes" id="UP000813385"/>
    </source>
</evidence>
<evidence type="ECO:0000256" key="3">
    <source>
        <dbReference type="ARBA" id="ARBA00022771"/>
    </source>
</evidence>
<feature type="region of interest" description="Disordered" evidence="10">
    <location>
        <begin position="283"/>
        <end position="347"/>
    </location>
</feature>
<dbReference type="GO" id="GO:0000122">
    <property type="term" value="P:negative regulation of transcription by RNA polymerase II"/>
    <property type="evidence" value="ECO:0007669"/>
    <property type="project" value="TreeGrafter"/>
</dbReference>
<feature type="region of interest" description="Disordered" evidence="10">
    <location>
        <begin position="220"/>
        <end position="251"/>
    </location>
</feature>
<dbReference type="Gene3D" id="3.30.50.10">
    <property type="entry name" value="Erythroid Transcription Factor GATA-1, subunit A"/>
    <property type="match status" value="1"/>
</dbReference>
<evidence type="ECO:0000256" key="9">
    <source>
        <dbReference type="PROSITE-ProRule" id="PRU00094"/>
    </source>
</evidence>
<feature type="region of interest" description="Disordered" evidence="10">
    <location>
        <begin position="820"/>
        <end position="847"/>
    </location>
</feature>
<evidence type="ECO:0000256" key="5">
    <source>
        <dbReference type="ARBA" id="ARBA00023015"/>
    </source>
</evidence>
<dbReference type="GO" id="GO:0000981">
    <property type="term" value="F:DNA-binding transcription factor activity, RNA polymerase II-specific"/>
    <property type="evidence" value="ECO:0007669"/>
    <property type="project" value="TreeGrafter"/>
</dbReference>
<evidence type="ECO:0000259" key="11">
    <source>
        <dbReference type="PROSITE" id="PS50114"/>
    </source>
</evidence>
<dbReference type="InterPro" id="IPR013860">
    <property type="entry name" value="AreA_GATA"/>
</dbReference>
<feature type="region of interest" description="Disordered" evidence="10">
    <location>
        <begin position="916"/>
        <end position="990"/>
    </location>
</feature>
<feature type="compositionally biased region" description="Low complexity" evidence="10">
    <location>
        <begin position="1"/>
        <end position="17"/>
    </location>
</feature>
<dbReference type="InterPro" id="IPR013088">
    <property type="entry name" value="Znf_NHR/GATA"/>
</dbReference>
<feature type="compositionally biased region" description="Low complexity" evidence="10">
    <location>
        <begin position="735"/>
        <end position="748"/>
    </location>
</feature>
<organism evidence="12 13">
    <name type="scientific">Plectosphaerella cucumerina</name>
    <dbReference type="NCBI Taxonomy" id="40658"/>
    <lineage>
        <taxon>Eukaryota</taxon>
        <taxon>Fungi</taxon>
        <taxon>Dikarya</taxon>
        <taxon>Ascomycota</taxon>
        <taxon>Pezizomycotina</taxon>
        <taxon>Sordariomycetes</taxon>
        <taxon>Hypocreomycetidae</taxon>
        <taxon>Glomerellales</taxon>
        <taxon>Plectosphaerellaceae</taxon>
        <taxon>Plectosphaerella</taxon>
    </lineage>
</organism>